<dbReference type="Pfam" id="PF00213">
    <property type="entry name" value="OSCP"/>
    <property type="match status" value="1"/>
</dbReference>
<dbReference type="InterPro" id="IPR020781">
    <property type="entry name" value="ATPase_OSCP/d_CS"/>
</dbReference>
<proteinExistence type="inferred from homology"/>
<keyword evidence="9" id="KW-1185">Reference proteome</keyword>
<evidence type="ECO:0000313" key="8">
    <source>
        <dbReference type="EMBL" id="CAK0785747.1"/>
    </source>
</evidence>
<protein>
    <submittedName>
        <fullName evidence="8">Uncharacterized protein</fullName>
    </submittedName>
</protein>
<evidence type="ECO:0000256" key="1">
    <source>
        <dbReference type="ARBA" id="ARBA00004370"/>
    </source>
</evidence>
<comment type="subcellular location">
    <subcellularLocation>
        <location evidence="1">Membrane</location>
    </subcellularLocation>
</comment>
<dbReference type="EMBL" id="CAUYUE010000013">
    <property type="protein sequence ID" value="CAK0785747.1"/>
    <property type="molecule type" value="Genomic_DNA"/>
</dbReference>
<evidence type="ECO:0000256" key="6">
    <source>
        <dbReference type="ARBA" id="ARBA00023136"/>
    </source>
</evidence>
<accession>A0AAV1IEV5</accession>
<dbReference type="GO" id="GO:0046933">
    <property type="term" value="F:proton-transporting ATP synthase activity, rotational mechanism"/>
    <property type="evidence" value="ECO:0007669"/>
    <property type="project" value="InterPro"/>
</dbReference>
<evidence type="ECO:0000256" key="4">
    <source>
        <dbReference type="ARBA" id="ARBA00022781"/>
    </source>
</evidence>
<keyword evidence="6" id="KW-0472">Membrane</keyword>
<keyword evidence="3" id="KW-0813">Transport</keyword>
<dbReference type="Gene3D" id="1.10.520.20">
    <property type="entry name" value="N-terminal domain of the delta subunit of the F1F0-ATP synthase"/>
    <property type="match status" value="1"/>
</dbReference>
<dbReference type="PRINTS" id="PR00125">
    <property type="entry name" value="ATPASEDELTA"/>
</dbReference>
<comment type="caution">
    <text evidence="8">The sequence shown here is derived from an EMBL/GenBank/DDBJ whole genome shotgun (WGS) entry which is preliminary data.</text>
</comment>
<dbReference type="NCBIfam" id="TIGR01145">
    <property type="entry name" value="ATP_synt_delta"/>
    <property type="match status" value="1"/>
</dbReference>
<dbReference type="InterPro" id="IPR000711">
    <property type="entry name" value="ATPase_OSCP/dsu"/>
</dbReference>
<evidence type="ECO:0000256" key="5">
    <source>
        <dbReference type="ARBA" id="ARBA00023065"/>
    </source>
</evidence>
<organism evidence="8 9">
    <name type="scientific">Coccomyxa viridis</name>
    <dbReference type="NCBI Taxonomy" id="1274662"/>
    <lineage>
        <taxon>Eukaryota</taxon>
        <taxon>Viridiplantae</taxon>
        <taxon>Chlorophyta</taxon>
        <taxon>core chlorophytes</taxon>
        <taxon>Trebouxiophyceae</taxon>
        <taxon>Trebouxiophyceae incertae sedis</taxon>
        <taxon>Coccomyxaceae</taxon>
        <taxon>Coccomyxa</taxon>
    </lineage>
</organism>
<dbReference type="SUPFAM" id="SSF47928">
    <property type="entry name" value="N-terminal domain of the delta subunit of the F1F0-ATP synthase"/>
    <property type="match status" value="1"/>
</dbReference>
<gene>
    <name evidence="8" type="ORF">CVIRNUC_008958</name>
</gene>
<evidence type="ECO:0000256" key="2">
    <source>
        <dbReference type="ARBA" id="ARBA00007046"/>
    </source>
</evidence>
<evidence type="ECO:0000256" key="7">
    <source>
        <dbReference type="ARBA" id="ARBA00023310"/>
    </source>
</evidence>
<dbReference type="AlphaFoldDB" id="A0AAV1IEV5"/>
<dbReference type="InterPro" id="IPR026015">
    <property type="entry name" value="ATP_synth_OSCP/delta_N_sf"/>
</dbReference>
<keyword evidence="7" id="KW-0066">ATP synthesis</keyword>
<dbReference type="PROSITE" id="PS00389">
    <property type="entry name" value="ATPASE_DELTA"/>
    <property type="match status" value="1"/>
</dbReference>
<reference evidence="8 9" key="1">
    <citation type="submission" date="2023-10" db="EMBL/GenBank/DDBJ databases">
        <authorList>
            <person name="Maclean D."/>
            <person name="Macfadyen A."/>
        </authorList>
    </citation>
    <scope>NUCLEOTIDE SEQUENCE [LARGE SCALE GENOMIC DNA]</scope>
</reference>
<dbReference type="PANTHER" id="PTHR11910">
    <property type="entry name" value="ATP SYNTHASE DELTA CHAIN"/>
    <property type="match status" value="1"/>
</dbReference>
<comment type="similarity">
    <text evidence="2">Belongs to the ATPase delta chain family.</text>
</comment>
<keyword evidence="4" id="KW-0375">Hydrogen ion transport</keyword>
<dbReference type="GO" id="GO:0016020">
    <property type="term" value="C:membrane"/>
    <property type="evidence" value="ECO:0007669"/>
    <property type="project" value="UniProtKB-SubCell"/>
</dbReference>
<dbReference type="HAMAP" id="MF_01416">
    <property type="entry name" value="ATP_synth_delta_bact"/>
    <property type="match status" value="1"/>
</dbReference>
<evidence type="ECO:0000313" key="9">
    <source>
        <dbReference type="Proteomes" id="UP001314263"/>
    </source>
</evidence>
<name>A0AAV1IEV5_9CHLO</name>
<sequence length="238" mass="26581">MVSGIVCSETVAARGVRCGASQRAFVGRPEVLRASRSQYRRNGQRQITRMAGDNDKLASIYANALVELAQAKNALDTVHADVDSLQSAFKDTPDVKEFLFNPMVEEKKKRDLMKSLADDAGLSKHTLNFMYLLLDQGRLFSIAEIFDQFEIQYCKLTDTQVATLRSAVKLEQEQQFLIAKKLQELTGSKNIKLKPVTDESLIAGFVVEYGSSQIDLSVKGQLDRITQELESNPRLSMV</sequence>
<evidence type="ECO:0000256" key="3">
    <source>
        <dbReference type="ARBA" id="ARBA00022448"/>
    </source>
</evidence>
<dbReference type="Proteomes" id="UP001314263">
    <property type="component" value="Unassembled WGS sequence"/>
</dbReference>
<keyword evidence="5" id="KW-0406">Ion transport</keyword>